<dbReference type="InterPro" id="IPR000182">
    <property type="entry name" value="GNAT_dom"/>
</dbReference>
<protein>
    <submittedName>
        <fullName evidence="3">Ribosomal protein acetyltransferase</fullName>
    </submittedName>
</protein>
<dbReference type="Gene3D" id="3.40.630.30">
    <property type="match status" value="1"/>
</dbReference>
<dbReference type="PANTHER" id="PTHR43441:SF2">
    <property type="entry name" value="FAMILY ACETYLTRANSFERASE, PUTATIVE (AFU_ORTHOLOGUE AFUA_7G00850)-RELATED"/>
    <property type="match status" value="1"/>
</dbReference>
<sequence>MARPSAWPTRPRSASPWNEAPRTVEPPPRRKRKPCMNPSTSSSQLPARRVLLRPVTEDDLPRLAAQAGDLRDRTEFEGSMLRSPQFFKKRFAEDGFSSNEAERLVICEAESGEPIGSASHFLAHRYSSARELGWKIDDPARRGQGWGTAAARALIDHVFHNFEVHRVCAALAPGNLASRRVAEKAGLQFEGRLRGVIFINGLYLDSEVFGLLRPEWLARRS</sequence>
<keyword evidence="4" id="KW-1185">Reference proteome</keyword>
<dbReference type="GO" id="GO:1990189">
    <property type="term" value="F:protein N-terminal-serine acetyltransferase activity"/>
    <property type="evidence" value="ECO:0007669"/>
    <property type="project" value="TreeGrafter"/>
</dbReference>
<accession>A0A2N8KYJ6</accession>
<keyword evidence="3" id="KW-0687">Ribonucleoprotein</keyword>
<feature type="domain" description="N-acetyltransferase" evidence="2">
    <location>
        <begin position="50"/>
        <end position="205"/>
    </location>
</feature>
<evidence type="ECO:0000313" key="4">
    <source>
        <dbReference type="Proteomes" id="UP000235916"/>
    </source>
</evidence>
<dbReference type="OrthoDB" id="9795206at2"/>
<dbReference type="InterPro" id="IPR051908">
    <property type="entry name" value="Ribosomal_N-acetyltransferase"/>
</dbReference>
<evidence type="ECO:0000259" key="2">
    <source>
        <dbReference type="PROSITE" id="PS51186"/>
    </source>
</evidence>
<dbReference type="GO" id="GO:0008999">
    <property type="term" value="F:protein-N-terminal-alanine acetyltransferase activity"/>
    <property type="evidence" value="ECO:0007669"/>
    <property type="project" value="TreeGrafter"/>
</dbReference>
<dbReference type="AlphaFoldDB" id="A0A2N8KYJ6"/>
<dbReference type="PANTHER" id="PTHR43441">
    <property type="entry name" value="RIBOSOMAL-PROTEIN-SERINE ACETYLTRANSFERASE"/>
    <property type="match status" value="1"/>
</dbReference>
<name>A0A2N8KYJ6_9BURK</name>
<reference evidence="3 4" key="1">
    <citation type="submission" date="2018-01" db="EMBL/GenBank/DDBJ databases">
        <title>Draft genome sequence of Paucibacter aquatile CR182 isolated from freshwater of the Nakdong River.</title>
        <authorList>
            <person name="Choi A."/>
            <person name="Chung E.J."/>
        </authorList>
    </citation>
    <scope>NUCLEOTIDE SEQUENCE [LARGE SCALE GENOMIC DNA]</scope>
    <source>
        <strain evidence="3 4">CR182</strain>
    </source>
</reference>
<dbReference type="GO" id="GO:0005737">
    <property type="term" value="C:cytoplasm"/>
    <property type="evidence" value="ECO:0007669"/>
    <property type="project" value="TreeGrafter"/>
</dbReference>
<dbReference type="Proteomes" id="UP000235916">
    <property type="component" value="Unassembled WGS sequence"/>
</dbReference>
<feature type="region of interest" description="Disordered" evidence="1">
    <location>
        <begin position="1"/>
        <end position="49"/>
    </location>
</feature>
<dbReference type="GO" id="GO:0005840">
    <property type="term" value="C:ribosome"/>
    <property type="evidence" value="ECO:0007669"/>
    <property type="project" value="UniProtKB-KW"/>
</dbReference>
<evidence type="ECO:0000256" key="1">
    <source>
        <dbReference type="SAM" id="MobiDB-lite"/>
    </source>
</evidence>
<keyword evidence="3" id="KW-0689">Ribosomal protein</keyword>
<comment type="caution">
    <text evidence="3">The sequence shown here is derived from an EMBL/GenBank/DDBJ whole genome shotgun (WGS) entry which is preliminary data.</text>
</comment>
<dbReference type="InterPro" id="IPR016181">
    <property type="entry name" value="Acyl_CoA_acyltransferase"/>
</dbReference>
<organism evidence="3 4">
    <name type="scientific">Kinneretia aquatilis</name>
    <dbReference type="NCBI Taxonomy" id="2070761"/>
    <lineage>
        <taxon>Bacteria</taxon>
        <taxon>Pseudomonadati</taxon>
        <taxon>Pseudomonadota</taxon>
        <taxon>Betaproteobacteria</taxon>
        <taxon>Burkholderiales</taxon>
        <taxon>Sphaerotilaceae</taxon>
        <taxon>Roseateles</taxon>
    </lineage>
</organism>
<dbReference type="EMBL" id="POSP01000003">
    <property type="protein sequence ID" value="PND38546.1"/>
    <property type="molecule type" value="Genomic_DNA"/>
</dbReference>
<dbReference type="Pfam" id="PF13302">
    <property type="entry name" value="Acetyltransf_3"/>
    <property type="match status" value="1"/>
</dbReference>
<gene>
    <name evidence="3" type="ORF">C1O66_14115</name>
</gene>
<evidence type="ECO:0000313" key="3">
    <source>
        <dbReference type="EMBL" id="PND38546.1"/>
    </source>
</evidence>
<proteinExistence type="predicted"/>
<dbReference type="SUPFAM" id="SSF55729">
    <property type="entry name" value="Acyl-CoA N-acyltransferases (Nat)"/>
    <property type="match status" value="1"/>
</dbReference>
<dbReference type="PROSITE" id="PS51186">
    <property type="entry name" value="GNAT"/>
    <property type="match status" value="1"/>
</dbReference>
<keyword evidence="3" id="KW-0808">Transferase</keyword>